<keyword evidence="2 8" id="KW-0812">Transmembrane</keyword>
<dbReference type="EMBL" id="CADEPI010000151">
    <property type="protein sequence ID" value="CAB3377791.1"/>
    <property type="molecule type" value="Genomic_DNA"/>
</dbReference>
<evidence type="ECO:0000256" key="3">
    <source>
        <dbReference type="ARBA" id="ARBA00022737"/>
    </source>
</evidence>
<dbReference type="InterPro" id="IPR036770">
    <property type="entry name" value="Ankyrin_rpt-contain_sf"/>
</dbReference>
<gene>
    <name evidence="10" type="ORF">CLODIP_2_CD00166</name>
</gene>
<keyword evidence="8" id="KW-0808">Transferase</keyword>
<comment type="catalytic activity">
    <reaction evidence="8">
        <text>L-cysteinyl-[protein] + hexadecanoyl-CoA = S-hexadecanoyl-L-cysteinyl-[protein] + CoA</text>
        <dbReference type="Rhea" id="RHEA:36683"/>
        <dbReference type="Rhea" id="RHEA-COMP:10131"/>
        <dbReference type="Rhea" id="RHEA-COMP:11032"/>
        <dbReference type="ChEBI" id="CHEBI:29950"/>
        <dbReference type="ChEBI" id="CHEBI:57287"/>
        <dbReference type="ChEBI" id="CHEBI:57379"/>
        <dbReference type="ChEBI" id="CHEBI:74151"/>
        <dbReference type="EC" id="2.3.1.225"/>
    </reaction>
</comment>
<dbReference type="Pfam" id="PF01529">
    <property type="entry name" value="DHHC"/>
    <property type="match status" value="1"/>
</dbReference>
<dbReference type="EC" id="2.3.1.225" evidence="8"/>
<comment type="similarity">
    <text evidence="8">Belongs to the DHHC palmitoyltransferase family.</text>
</comment>
<feature type="repeat" description="ANK" evidence="7">
    <location>
        <begin position="86"/>
        <end position="118"/>
    </location>
</feature>
<comment type="domain">
    <text evidence="8">The DHHC domain is required for palmitoyltransferase activity.</text>
</comment>
<evidence type="ECO:0000256" key="2">
    <source>
        <dbReference type="ARBA" id="ARBA00022692"/>
    </source>
</evidence>
<dbReference type="Pfam" id="PF00023">
    <property type="entry name" value="Ank"/>
    <property type="match status" value="1"/>
</dbReference>
<evidence type="ECO:0000256" key="7">
    <source>
        <dbReference type="PROSITE-ProRule" id="PRU00023"/>
    </source>
</evidence>
<feature type="transmembrane region" description="Helical" evidence="8">
    <location>
        <begin position="330"/>
        <end position="348"/>
    </location>
</feature>
<protein>
    <recommendedName>
        <fullName evidence="8">Palmitoyltransferase</fullName>
        <ecNumber evidence="8">2.3.1.225</ecNumber>
    </recommendedName>
</protein>
<sequence>MSGDDNMCNPVQRMAQDACKPGASAQRAEKEHQLATSTIFTEPSAGDATAHDYSGYDIVKATQYGALERVRELIEGGVDVNAADGETVTLLHWAAINNRRELIRYLISVGAIVDAVGGELQSTPLHWATRQGHLGSVALLMQYGADPTLRDGEGCSCIHLAAQFGFTAVVAYLVAKGVNVNLQDKAGMTPLMWSVCKNQNLDPTRLLLTFGASTSAQDKLYGNTALHCAVLAKNPIAMTLLIDHGASIDIPNNQGMTPYSLLVINKAASWMNNKTMEKVHELGGATRRNACHRVTRDKRLRFWCMMGSPFFAFYLVGVILELTLPTAAKLGVLMLLFVAFHFGSSVVFDERLSNILPMAIYLATKFWMYLVWLLRLAAVLPAIATVAFLASSLILWYAYLKTWRGDPGVVATTMDQKFRVIIELAERDGFEPQWFCSSCLVRRPIRSKHCSACNRCVAKFDHHCPWVNNCVGAKNHRHFMLFLVMLLVMCVAMLAGCCAYWLITCPRAVNESFPSYVLTVMACDTWVAWIAVHAGFHSIWVLILTLCQIYQIVVLAMTTNERINCGRYKHFKSKRRSPWHRGFFQNAVDFTGVRLCGLLRPDRTDWLEQFEFEGQADQVPLLEAKDNFQYI</sequence>
<evidence type="ECO:0000313" key="11">
    <source>
        <dbReference type="Proteomes" id="UP000494165"/>
    </source>
</evidence>
<dbReference type="PANTHER" id="PTHR24161">
    <property type="entry name" value="ANK_REP_REGION DOMAIN-CONTAINING PROTEIN-RELATED"/>
    <property type="match status" value="1"/>
</dbReference>
<name>A0A8S1DDF8_9INSE</name>
<feature type="transmembrane region" description="Helical" evidence="8">
    <location>
        <begin position="302"/>
        <end position="324"/>
    </location>
</feature>
<evidence type="ECO:0000313" key="10">
    <source>
        <dbReference type="EMBL" id="CAB3377791.1"/>
    </source>
</evidence>
<evidence type="ECO:0000259" key="9">
    <source>
        <dbReference type="Pfam" id="PF01529"/>
    </source>
</evidence>
<evidence type="ECO:0000256" key="1">
    <source>
        <dbReference type="ARBA" id="ARBA00004141"/>
    </source>
</evidence>
<feature type="transmembrane region" description="Helical" evidence="8">
    <location>
        <begin position="479"/>
        <end position="503"/>
    </location>
</feature>
<evidence type="ECO:0000256" key="4">
    <source>
        <dbReference type="ARBA" id="ARBA00022989"/>
    </source>
</evidence>
<dbReference type="GO" id="GO:0016020">
    <property type="term" value="C:membrane"/>
    <property type="evidence" value="ECO:0007669"/>
    <property type="project" value="UniProtKB-SubCell"/>
</dbReference>
<dbReference type="PANTHER" id="PTHR24161:SF85">
    <property type="entry name" value="PALMITOYLTRANSFERASE HIP14"/>
    <property type="match status" value="1"/>
</dbReference>
<dbReference type="PROSITE" id="PS50297">
    <property type="entry name" value="ANK_REP_REGION"/>
    <property type="match status" value="4"/>
</dbReference>
<dbReference type="InterPro" id="IPR002110">
    <property type="entry name" value="Ankyrin_rpt"/>
</dbReference>
<evidence type="ECO:0000256" key="6">
    <source>
        <dbReference type="ARBA" id="ARBA00023136"/>
    </source>
</evidence>
<dbReference type="PROSITE" id="PS50216">
    <property type="entry name" value="DHHC"/>
    <property type="match status" value="1"/>
</dbReference>
<dbReference type="PROSITE" id="PS50088">
    <property type="entry name" value="ANK_REPEAT"/>
    <property type="match status" value="4"/>
</dbReference>
<dbReference type="Gene3D" id="1.25.40.20">
    <property type="entry name" value="Ankyrin repeat-containing domain"/>
    <property type="match status" value="1"/>
</dbReference>
<organism evidence="10 11">
    <name type="scientific">Cloeon dipterum</name>
    <dbReference type="NCBI Taxonomy" id="197152"/>
    <lineage>
        <taxon>Eukaryota</taxon>
        <taxon>Metazoa</taxon>
        <taxon>Ecdysozoa</taxon>
        <taxon>Arthropoda</taxon>
        <taxon>Hexapoda</taxon>
        <taxon>Insecta</taxon>
        <taxon>Pterygota</taxon>
        <taxon>Palaeoptera</taxon>
        <taxon>Ephemeroptera</taxon>
        <taxon>Pisciforma</taxon>
        <taxon>Baetidae</taxon>
        <taxon>Cloeon</taxon>
    </lineage>
</organism>
<feature type="repeat" description="ANK" evidence="7">
    <location>
        <begin position="221"/>
        <end position="253"/>
    </location>
</feature>
<comment type="caution">
    <text evidence="10">The sequence shown here is derived from an EMBL/GenBank/DDBJ whole genome shotgun (WGS) entry which is preliminary data.</text>
</comment>
<dbReference type="Proteomes" id="UP000494165">
    <property type="component" value="Unassembled WGS sequence"/>
</dbReference>
<feature type="repeat" description="ANK" evidence="7">
    <location>
        <begin position="153"/>
        <end position="185"/>
    </location>
</feature>
<dbReference type="AlphaFoldDB" id="A0A8S1DDF8"/>
<comment type="subcellular location">
    <subcellularLocation>
        <location evidence="1">Membrane</location>
        <topology evidence="1">Multi-pass membrane protein</topology>
    </subcellularLocation>
</comment>
<keyword evidence="11" id="KW-1185">Reference proteome</keyword>
<dbReference type="InterPro" id="IPR001594">
    <property type="entry name" value="Palmitoyltrfase_DHHC"/>
</dbReference>
<keyword evidence="6 8" id="KW-0472">Membrane</keyword>
<keyword evidence="4 8" id="KW-1133">Transmembrane helix</keyword>
<feature type="domain" description="Palmitoyltransferase DHHC" evidence="9">
    <location>
        <begin position="433"/>
        <end position="564"/>
    </location>
</feature>
<feature type="transmembrane region" description="Helical" evidence="8">
    <location>
        <begin position="355"/>
        <end position="372"/>
    </location>
</feature>
<dbReference type="SMART" id="SM00248">
    <property type="entry name" value="ANK"/>
    <property type="match status" value="6"/>
</dbReference>
<dbReference type="OrthoDB" id="6781668at2759"/>
<dbReference type="Pfam" id="PF12796">
    <property type="entry name" value="Ank_2"/>
    <property type="match status" value="2"/>
</dbReference>
<feature type="transmembrane region" description="Helical" evidence="8">
    <location>
        <begin position="378"/>
        <end position="399"/>
    </location>
</feature>
<evidence type="ECO:0000256" key="5">
    <source>
        <dbReference type="ARBA" id="ARBA00023043"/>
    </source>
</evidence>
<dbReference type="SUPFAM" id="SSF48403">
    <property type="entry name" value="Ankyrin repeat"/>
    <property type="match status" value="1"/>
</dbReference>
<feature type="repeat" description="ANK" evidence="7">
    <location>
        <begin position="120"/>
        <end position="152"/>
    </location>
</feature>
<accession>A0A8S1DDF8</accession>
<dbReference type="GO" id="GO:0019706">
    <property type="term" value="F:protein-cysteine S-palmitoyltransferase activity"/>
    <property type="evidence" value="ECO:0007669"/>
    <property type="project" value="UniProtKB-EC"/>
</dbReference>
<proteinExistence type="inferred from homology"/>
<keyword evidence="3" id="KW-0677">Repeat</keyword>
<keyword evidence="5 7" id="KW-0040">ANK repeat</keyword>
<evidence type="ECO:0000256" key="8">
    <source>
        <dbReference type="RuleBase" id="RU079119"/>
    </source>
</evidence>
<reference evidence="10 11" key="1">
    <citation type="submission" date="2020-04" db="EMBL/GenBank/DDBJ databases">
        <authorList>
            <person name="Alioto T."/>
            <person name="Alioto T."/>
            <person name="Gomez Garrido J."/>
        </authorList>
    </citation>
    <scope>NUCLEOTIDE SEQUENCE [LARGE SCALE GENOMIC DNA]</scope>
</reference>
<keyword evidence="8" id="KW-0012">Acyltransferase</keyword>